<dbReference type="InterPro" id="IPR007395">
    <property type="entry name" value="Zn_peptidase_2"/>
</dbReference>
<dbReference type="PANTHER" id="PTHR36434:SF1">
    <property type="entry name" value="MEMBRANE PROTEASE YUGP-RELATED"/>
    <property type="match status" value="1"/>
</dbReference>
<dbReference type="Pfam" id="PF04298">
    <property type="entry name" value="Zn_peptidase_2"/>
    <property type="match status" value="1"/>
</dbReference>
<evidence type="ECO:0000256" key="1">
    <source>
        <dbReference type="SAM" id="Phobius"/>
    </source>
</evidence>
<dbReference type="PANTHER" id="PTHR36434">
    <property type="entry name" value="MEMBRANE PROTEASE YUGP-RELATED"/>
    <property type="match status" value="1"/>
</dbReference>
<keyword evidence="1" id="KW-0472">Membrane</keyword>
<feature type="transmembrane region" description="Helical" evidence="1">
    <location>
        <begin position="148"/>
        <end position="168"/>
    </location>
</feature>
<feature type="transmembrane region" description="Helical" evidence="1">
    <location>
        <begin position="196"/>
        <end position="221"/>
    </location>
</feature>
<feature type="transmembrane region" description="Helical" evidence="1">
    <location>
        <begin position="6"/>
        <end position="22"/>
    </location>
</feature>
<gene>
    <name evidence="2" type="ORF">NC992_09365</name>
</gene>
<evidence type="ECO:0000313" key="3">
    <source>
        <dbReference type="Proteomes" id="UP001482513"/>
    </source>
</evidence>
<keyword evidence="1" id="KW-0812">Transmembrane</keyword>
<name>A0ABV0K2R9_9CYAN</name>
<evidence type="ECO:0000313" key="2">
    <source>
        <dbReference type="EMBL" id="MEP0947077.1"/>
    </source>
</evidence>
<accession>A0ABV0K2R9</accession>
<comment type="caution">
    <text evidence="2">The sequence shown here is derived from an EMBL/GenBank/DDBJ whole genome shotgun (WGS) entry which is preliminary data.</text>
</comment>
<keyword evidence="1" id="KW-1133">Transmembrane helix</keyword>
<dbReference type="Proteomes" id="UP001482513">
    <property type="component" value="Unassembled WGS sequence"/>
</dbReference>
<dbReference type="EMBL" id="JAMPKX010000003">
    <property type="protein sequence ID" value="MEP0947077.1"/>
    <property type="molecule type" value="Genomic_DNA"/>
</dbReference>
<organism evidence="2 3">
    <name type="scientific">Leptolyngbya subtilissima DQ-A4</name>
    <dbReference type="NCBI Taxonomy" id="2933933"/>
    <lineage>
        <taxon>Bacteria</taxon>
        <taxon>Bacillati</taxon>
        <taxon>Cyanobacteriota</taxon>
        <taxon>Cyanophyceae</taxon>
        <taxon>Leptolyngbyales</taxon>
        <taxon>Leptolyngbyaceae</taxon>
        <taxon>Leptolyngbya group</taxon>
        <taxon>Leptolyngbya</taxon>
    </lineage>
</organism>
<reference evidence="2 3" key="1">
    <citation type="submission" date="2022-04" db="EMBL/GenBank/DDBJ databases">
        <title>Positive selection, recombination, and allopatry shape intraspecific diversity of widespread and dominant cyanobacteria.</title>
        <authorList>
            <person name="Wei J."/>
            <person name="Shu W."/>
            <person name="Hu C."/>
        </authorList>
    </citation>
    <scope>NUCLEOTIDE SEQUENCE [LARGE SCALE GENOMIC DNA]</scope>
    <source>
        <strain evidence="2 3">DQ-A4</strain>
    </source>
</reference>
<sequence length="227" mass="24850">MFFDPIYILLVAIPTAILTFWAQSKVKGTYRKYSQVHSTMGMTGAQVAQTILVKKGVRDIKVEPVAGELTDHYDPRAKAVCLSEGIYRSGSLAAAAVAAHECGHVLQDVEGYKFMNLRAALVPVVNLGSHMGPILIMAGLIFNILNLAWLGVIFFATVLLFHVVTLPVEFDASRRALRLVDELGILQGEENKGARAVLGAAALTYVATAFTAFLNLLYYIILINRRR</sequence>
<dbReference type="RefSeq" id="WP_190701207.1">
    <property type="nucleotide sequence ID" value="NZ_JAMPKX010000003.1"/>
</dbReference>
<proteinExistence type="predicted"/>
<keyword evidence="3" id="KW-1185">Reference proteome</keyword>
<protein>
    <submittedName>
        <fullName evidence="2">Zinc metallopeptidase</fullName>
    </submittedName>
</protein>